<evidence type="ECO:0000256" key="11">
    <source>
        <dbReference type="ARBA" id="ARBA00048954"/>
    </source>
</evidence>
<dbReference type="EC" id="5.6.2.3" evidence="10"/>
<evidence type="ECO:0000256" key="1">
    <source>
        <dbReference type="ARBA" id="ARBA00008428"/>
    </source>
</evidence>
<evidence type="ECO:0000259" key="12">
    <source>
        <dbReference type="PROSITE" id="PS51199"/>
    </source>
</evidence>
<dbReference type="SUPFAM" id="SSF48024">
    <property type="entry name" value="N-terminal domain of DnaB helicase"/>
    <property type="match status" value="1"/>
</dbReference>
<dbReference type="KEGG" id="abq:ABAZ39_16560"/>
<dbReference type="Gene3D" id="1.10.860.10">
    <property type="entry name" value="DNAb Helicase, Chain A"/>
    <property type="match status" value="1"/>
</dbReference>
<keyword evidence="4" id="KW-0547">Nucleotide-binding</keyword>
<keyword evidence="5" id="KW-0378">Hydrolase</keyword>
<proteinExistence type="inferred from homology"/>
<dbReference type="SUPFAM" id="SSF52540">
    <property type="entry name" value="P-loop containing nucleoside triphosphate hydrolases"/>
    <property type="match status" value="1"/>
</dbReference>
<protein>
    <recommendedName>
        <fullName evidence="10">DNA 5'-3' helicase</fullName>
        <ecNumber evidence="10">5.6.2.3</ecNumber>
    </recommendedName>
</protein>
<dbReference type="AlphaFoldDB" id="A0A060DRG0"/>
<sequence length="497" mass="54639">MTEKVLPQNRTMVRCRMPDGSTLWSIIGELPHNEEAEQGLLGALLINNRLFPKVAGFLRPEHFYDPVHQCIYAAIATLIERGDPATPPTLAPFFADDPDLQANGGAGYLAQLVGGEPIVANVEYYGRTILDHYQRARLIEVAGRALEEARRFRMDVSAADIIGTMEANLMALEDSAPQVKPLVTVRAAVEEAIAAADGAARAGTAISGITTGLKDLDWRTGGLQRGELIIIGARPSMGKSDLAWNIAVNAARVAAAGGYGGARVLVFSQEMPPRQLGARLLAREAGVPTDRQRRGEVTDAEFVRFAQAIPDLPLWLDGTSRVTPAYVMRRARRLQRRHRLDLIVIDHLAIMGAPDGFRHQGDTAVVTEITRELKGVATSLDVPVLLLSQLSRQVEMREDKRPTLSDLRQSGSIEQDADTVMFLYRDEYYLRRAEPVRRQGESDDTFNARCEVWQQQLDAALNVAEVIVAKQRMGPIGTVSLHYDGAYSAFSDLDHSN</sequence>
<keyword evidence="9" id="KW-0413">Isomerase</keyword>
<comment type="similarity">
    <text evidence="1">Belongs to the helicase family. DnaB subfamily.</text>
</comment>
<dbReference type="InterPro" id="IPR016136">
    <property type="entry name" value="DNA_helicase_N/primase_C"/>
</dbReference>
<geneLocation type="plasmid" evidence="13 14">
    <name>AbAZ39_p1</name>
</geneLocation>
<evidence type="ECO:0000256" key="10">
    <source>
        <dbReference type="ARBA" id="ARBA00044969"/>
    </source>
</evidence>
<dbReference type="Proteomes" id="UP000027186">
    <property type="component" value="Plasmid AbAZ39_p1"/>
</dbReference>
<dbReference type="GO" id="GO:0005524">
    <property type="term" value="F:ATP binding"/>
    <property type="evidence" value="ECO:0007669"/>
    <property type="project" value="UniProtKB-KW"/>
</dbReference>
<keyword evidence="6" id="KW-0347">Helicase</keyword>
<dbReference type="InterPro" id="IPR036185">
    <property type="entry name" value="DNA_heli_DnaB-like_N_sf"/>
</dbReference>
<dbReference type="InterPro" id="IPR007694">
    <property type="entry name" value="DNA_helicase_DnaB-like_C"/>
</dbReference>
<evidence type="ECO:0000256" key="7">
    <source>
        <dbReference type="ARBA" id="ARBA00022840"/>
    </source>
</evidence>
<keyword evidence="3" id="KW-0235">DNA replication</keyword>
<evidence type="ECO:0000256" key="2">
    <source>
        <dbReference type="ARBA" id="ARBA00022515"/>
    </source>
</evidence>
<dbReference type="GO" id="GO:0016787">
    <property type="term" value="F:hydrolase activity"/>
    <property type="evidence" value="ECO:0007669"/>
    <property type="project" value="UniProtKB-KW"/>
</dbReference>
<dbReference type="EMBL" id="CP007794">
    <property type="protein sequence ID" value="AIB13554.1"/>
    <property type="molecule type" value="Genomic_DNA"/>
</dbReference>
<evidence type="ECO:0000313" key="14">
    <source>
        <dbReference type="Proteomes" id="UP000027186"/>
    </source>
</evidence>
<dbReference type="GO" id="GO:0005829">
    <property type="term" value="C:cytosol"/>
    <property type="evidence" value="ECO:0007669"/>
    <property type="project" value="TreeGrafter"/>
</dbReference>
<evidence type="ECO:0000256" key="5">
    <source>
        <dbReference type="ARBA" id="ARBA00022801"/>
    </source>
</evidence>
<dbReference type="GO" id="GO:0043139">
    <property type="term" value="F:5'-3' DNA helicase activity"/>
    <property type="evidence" value="ECO:0007669"/>
    <property type="project" value="UniProtKB-EC"/>
</dbReference>
<keyword evidence="13" id="KW-0614">Plasmid</keyword>
<dbReference type="InterPro" id="IPR007693">
    <property type="entry name" value="DNA_helicase_DnaB-like_N"/>
</dbReference>
<dbReference type="InterPro" id="IPR027417">
    <property type="entry name" value="P-loop_NTPase"/>
</dbReference>
<dbReference type="GO" id="GO:1990077">
    <property type="term" value="C:primosome complex"/>
    <property type="evidence" value="ECO:0007669"/>
    <property type="project" value="UniProtKB-KW"/>
</dbReference>
<keyword evidence="7" id="KW-0067">ATP-binding</keyword>
<evidence type="ECO:0000313" key="13">
    <source>
        <dbReference type="EMBL" id="AIB13554.1"/>
    </source>
</evidence>
<evidence type="ECO:0000256" key="4">
    <source>
        <dbReference type="ARBA" id="ARBA00022741"/>
    </source>
</evidence>
<feature type="domain" description="SF4 helicase" evidence="12">
    <location>
        <begin position="202"/>
        <end position="497"/>
    </location>
</feature>
<dbReference type="GO" id="GO:0006269">
    <property type="term" value="P:DNA replication, synthesis of primer"/>
    <property type="evidence" value="ECO:0007669"/>
    <property type="project" value="UniProtKB-KW"/>
</dbReference>
<dbReference type="PANTHER" id="PTHR30153">
    <property type="entry name" value="REPLICATIVE DNA HELICASE DNAB"/>
    <property type="match status" value="1"/>
</dbReference>
<dbReference type="Gene3D" id="3.40.50.300">
    <property type="entry name" value="P-loop containing nucleotide triphosphate hydrolases"/>
    <property type="match status" value="1"/>
</dbReference>
<dbReference type="PANTHER" id="PTHR30153:SF2">
    <property type="entry name" value="REPLICATIVE DNA HELICASE"/>
    <property type="match status" value="1"/>
</dbReference>
<keyword evidence="8" id="KW-0238">DNA-binding</keyword>
<evidence type="ECO:0000256" key="3">
    <source>
        <dbReference type="ARBA" id="ARBA00022705"/>
    </source>
</evidence>
<gene>
    <name evidence="13" type="ORF">ABAZ39_16560</name>
</gene>
<accession>A0A060DRG0</accession>
<dbReference type="PROSITE" id="PS51199">
    <property type="entry name" value="SF4_HELICASE"/>
    <property type="match status" value="1"/>
</dbReference>
<dbReference type="Pfam" id="PF03796">
    <property type="entry name" value="DnaB_C"/>
    <property type="match status" value="1"/>
</dbReference>
<organism evidence="13 14">
    <name type="scientific">Azospirillum argentinense</name>
    <dbReference type="NCBI Taxonomy" id="2970906"/>
    <lineage>
        <taxon>Bacteria</taxon>
        <taxon>Pseudomonadati</taxon>
        <taxon>Pseudomonadota</taxon>
        <taxon>Alphaproteobacteria</taxon>
        <taxon>Rhodospirillales</taxon>
        <taxon>Azospirillaceae</taxon>
        <taxon>Azospirillum</taxon>
    </lineage>
</organism>
<keyword evidence="2" id="KW-0639">Primosome</keyword>
<name>A0A060DRG0_9PROT</name>
<comment type="catalytic activity">
    <reaction evidence="11">
        <text>ATP + H2O = ADP + phosphate + H(+)</text>
        <dbReference type="Rhea" id="RHEA:13065"/>
        <dbReference type="ChEBI" id="CHEBI:15377"/>
        <dbReference type="ChEBI" id="CHEBI:15378"/>
        <dbReference type="ChEBI" id="CHEBI:30616"/>
        <dbReference type="ChEBI" id="CHEBI:43474"/>
        <dbReference type="ChEBI" id="CHEBI:456216"/>
        <dbReference type="EC" id="5.6.2.3"/>
    </reaction>
</comment>
<reference evidence="13 14" key="1">
    <citation type="journal article" date="2014" name="Genome Announc.">
        <title>Complete Genome Sequence of the Model Rhizosphere Strain Azospirillum brasilense Az39, Successfully Applied in Agriculture.</title>
        <authorList>
            <person name="Rivera D."/>
            <person name="Revale S."/>
            <person name="Molina R."/>
            <person name="Gualpa J."/>
            <person name="Puente M."/>
            <person name="Maroniche G."/>
            <person name="Paris G."/>
            <person name="Baker D."/>
            <person name="Clavijo B."/>
            <person name="McLay K."/>
            <person name="Spaepen S."/>
            <person name="Perticari A."/>
            <person name="Vazquez M."/>
            <person name="Wisniewski-Dye F."/>
            <person name="Watkins C."/>
            <person name="Martinez-Abarca F."/>
            <person name="Vanderleyden J."/>
            <person name="Cassan F."/>
        </authorList>
    </citation>
    <scope>NUCLEOTIDE SEQUENCE [LARGE SCALE GENOMIC DNA]</scope>
    <source>
        <strain evidence="13 14">Az39</strain>
        <plasmid evidence="13">AbAZ39_p1</plasmid>
    </source>
</reference>
<evidence type="ECO:0000256" key="6">
    <source>
        <dbReference type="ARBA" id="ARBA00022806"/>
    </source>
</evidence>
<dbReference type="Pfam" id="PF00772">
    <property type="entry name" value="DnaB"/>
    <property type="match status" value="1"/>
</dbReference>
<evidence type="ECO:0000256" key="9">
    <source>
        <dbReference type="ARBA" id="ARBA00023235"/>
    </source>
</evidence>
<dbReference type="GO" id="GO:0003677">
    <property type="term" value="F:DNA binding"/>
    <property type="evidence" value="ECO:0007669"/>
    <property type="project" value="UniProtKB-KW"/>
</dbReference>
<evidence type="ECO:0000256" key="8">
    <source>
        <dbReference type="ARBA" id="ARBA00023125"/>
    </source>
</evidence>